<feature type="repeat" description="ANK" evidence="3">
    <location>
        <begin position="1439"/>
        <end position="1471"/>
    </location>
</feature>
<feature type="repeat" description="ANK" evidence="3">
    <location>
        <begin position="1936"/>
        <end position="1968"/>
    </location>
</feature>
<protein>
    <recommendedName>
        <fullName evidence="10">Nucleoside phosphorylase domain-containing protein</fullName>
    </recommendedName>
</protein>
<sequence>MDNVAKRIPRKPIGANPGSKKTDYTRAYNVPQPVRRGYPRPMDQSDFKVAIICALPLEASVVSELFDEHYDEDAYIRARGDSNAYSIGAIGCHNVVLVHMPGMGKVAAAGAAVSLKATFQEIQLAIVVGICGGAPFEPHSGEAVLLGDVVISDGLVQYDLGRQYPDHKFLRKNTPHDNIPRPSLKIRTALAKLKTNQGQSWLQTKTSEYMQVAQQKLGERVVYPGMMEDKLFKSTYRHRHYGQECMVCFDDDGSGDICHEAANMSCKQLRCDERELVLRNRSSQSSNPTIYFGLFASGDTVMKSGEDRDSISIRDGAVAFEMEGAGVWEHFPNSLVIKGVCDYADSHKNKRWQGYAAATAAAVTKAFLENWISEMPTSTNLGYGTRVVAINQAQKQKEIEILKILNSSPYRDQKDRNPDRIDGTCQWFETHPLFRDWRRAPSASMLWVSADPGCGKSVLAKHLADSVLATDEAQDRTTCYFFFKDDFEDQRSVNSALCCILHQLFIQNRGLLSNSERILEKFEISGEKITNSFTELWDVLICAAKDQTAGEIICILDAIDECEDSGRSQLAQALCKLYGVNRDFNLKFLLTSRPYGGIRRGFQPLDIPGLPVIHLSGESDVEMGKIALEIDVFIQTRIQSISSRLKLGPEEQDILLQQLMRVPNRTYLWVHLTLNLIEGDIDIDKAGIIKAASHLPKTVDEAYERILSKSRSVEDAKKLLQIVVAAARPLTLMEMSLALTLEEKHNTYNDLDLKSEERFRESVRDLCGLSVTVINSRVYLLHQTLKEFLVQGPGNPPNSNLKWKHSIQLLESHQVLAKICIQHLLFTEFEASSVYSSITSVKEVTGNFLFLNYSARHWASHVHEAQVEQEQTESILKLCDTGERRCQTWLRVYWASTSMDFPIGFKTLMVISYFGFATALKQLLKLGDIDPDGRDNTYWRSSLSWAAANGFYPCVKLLTKSRWRGVSLEKPQIDSKDRYDRTPLVYAVWNRHVEIVKLLLKKGADAHLKDGVGGTPFSYAICSGNDDLKSLFNRKSDRKSRSDMILGSSAANVAETILLSAAKEGHEDVVRVLLETGKVNIDATDPGWSLTPLRWAAQGGYTAIVQLLLDKGADIEAGDDRYGYTPLLAAVTYDHERIVQILLDRGASIEAADRENYTPLLRAVNNGNEAITKLLLEKGADVEARCIYEEYGPVWIGFYDQRERATVTPLLLSIYRGRQAVTQLLLDKGVNVEATTTNQNTTSLLLATAKGYLAQVRMLINRGADIEAKNTHDITPLLLAAGLGHTSIVQALINRGANMEARNMSDYTPLVIAVKNGYGDMARILVERGADLEAKDSVNKETPLLLAAGSGSLPVLRLLLSHNANIEVQGQHGCTPLLQAAGSGHESAVQMLLEAGANIEARDEGGHTPLLQAVGGGHEAVVRLLLDWRANIEARDTKFNYTPLLWASENGHKTISKLLVSKGANTEAADKLGRTPLLQAARNGHREVVQLFLSKGVNIEAKGHDHTTALLLAAGGGYEEIVLLLAAGGASIETADKYGYTALSCAARNGHELVVKFLLDRNADVDSRGRTPGTVHHGANGLQQMYQSPVDESIVAVAKNTYNATPLLLAVESGHERIALILAQRGANLEAKDKYGRTALLWAARKGHKAMVELFLDMAANIEARDNSDATPLLLAAGSGHHEVVQLLRYKNADIEAEDKRRSTPLARAVSNGHEETVELLVGWGARLDVVDESSFTPLLCAALNGYEGIAKILIRRSASKEIKDRHGCTALLRAVQNGHTGIAQILLEKGADIEAKEGEYGYTALLWAAQKGHSETVQLLVNRNANIEARDSKYGATPLILAAAGGYEPVVQLLIQNGANVDAADRLNHTPLLWAAENGHQVVVRILINRGAYLETKDSRYNLTPLLRAAGKGYEETVQILVASGANIEAQEAGYNYTPLSRAAANGHEGIVRLLLERGARLEAKENKYGRTPLIRAAGNGHVGIVWLLLDRGAEIETREKEYGYTPLLWAAQAGWEGVVKVLLEKGANIEAKDKHGYTALPRAAARGHEGVVKLLLSQGADMTTYRKLGAGPL</sequence>
<dbReference type="Gene3D" id="3.40.50.1580">
    <property type="entry name" value="Nucleoside phosphorylase domain"/>
    <property type="match status" value="1"/>
</dbReference>
<feature type="repeat" description="ANK" evidence="3">
    <location>
        <begin position="1155"/>
        <end position="1187"/>
    </location>
</feature>
<dbReference type="SMART" id="SM00248">
    <property type="entry name" value="ANK"/>
    <property type="match status" value="31"/>
</dbReference>
<gene>
    <name evidence="8" type="ORF">TWF718_000372</name>
</gene>
<evidence type="ECO:0000256" key="3">
    <source>
        <dbReference type="PROSITE-ProRule" id="PRU00023"/>
    </source>
</evidence>
<feature type="repeat" description="ANK" evidence="3">
    <location>
        <begin position="1801"/>
        <end position="1833"/>
    </location>
</feature>
<dbReference type="InterPro" id="IPR002110">
    <property type="entry name" value="Ankyrin_rpt"/>
</dbReference>
<accession>A0AAN8NF90</accession>
<evidence type="ECO:0000256" key="2">
    <source>
        <dbReference type="ARBA" id="ARBA00023043"/>
    </source>
</evidence>
<feature type="repeat" description="ANK" evidence="3">
    <location>
        <begin position="1088"/>
        <end position="1120"/>
    </location>
</feature>
<dbReference type="SUPFAM" id="SSF48403">
    <property type="entry name" value="Ankyrin repeat"/>
    <property type="match status" value="4"/>
</dbReference>
<keyword evidence="2 3" id="KW-0040">ANK repeat</keyword>
<feature type="repeat" description="ANK" evidence="3">
    <location>
        <begin position="1902"/>
        <end position="1934"/>
    </location>
</feature>
<feature type="repeat" description="ANK" evidence="3">
    <location>
        <begin position="1868"/>
        <end position="1900"/>
    </location>
</feature>
<evidence type="ECO:0000313" key="8">
    <source>
        <dbReference type="EMBL" id="KAK6355999.1"/>
    </source>
</evidence>
<feature type="repeat" description="ANK" evidence="3">
    <location>
        <begin position="1305"/>
        <end position="1337"/>
    </location>
</feature>
<comment type="caution">
    <text evidence="8">The sequence shown here is derived from an EMBL/GenBank/DDBJ whole genome shotgun (WGS) entry which is preliminary data.</text>
</comment>
<evidence type="ECO:0000259" key="6">
    <source>
        <dbReference type="Pfam" id="PF22939"/>
    </source>
</evidence>
<feature type="repeat" description="ANK" evidence="3">
    <location>
        <begin position="1405"/>
        <end position="1437"/>
    </location>
</feature>
<feature type="repeat" description="ANK" evidence="3">
    <location>
        <begin position="1372"/>
        <end position="1404"/>
    </location>
</feature>
<dbReference type="InterPro" id="IPR036770">
    <property type="entry name" value="Ankyrin_rpt-contain_sf"/>
</dbReference>
<evidence type="ECO:0000313" key="9">
    <source>
        <dbReference type="Proteomes" id="UP001313282"/>
    </source>
</evidence>
<dbReference type="InterPro" id="IPR035994">
    <property type="entry name" value="Nucleoside_phosphorylase_sf"/>
</dbReference>
<feature type="repeat" description="ANK" evidence="3">
    <location>
        <begin position="1272"/>
        <end position="1304"/>
    </location>
</feature>
<dbReference type="SUPFAM" id="SSF52540">
    <property type="entry name" value="P-loop containing nucleoside triphosphate hydrolases"/>
    <property type="match status" value="1"/>
</dbReference>
<dbReference type="Pfam" id="PF24883">
    <property type="entry name" value="NPHP3_N"/>
    <property type="match status" value="1"/>
</dbReference>
<feature type="repeat" description="ANK" evidence="3">
    <location>
        <begin position="1970"/>
        <end position="2002"/>
    </location>
</feature>
<feature type="repeat" description="ANK" evidence="3">
    <location>
        <begin position="1734"/>
        <end position="1766"/>
    </location>
</feature>
<name>A0AAN8NF90_9PEZI</name>
<dbReference type="PANTHER" id="PTHR24126">
    <property type="entry name" value="ANKYRIN REPEAT, PH AND SEC7 DOMAIN CONTAINING PROTEIN SECG-RELATED"/>
    <property type="match status" value="1"/>
</dbReference>
<feature type="repeat" description="ANK" evidence="3">
    <location>
        <begin position="1505"/>
        <end position="1537"/>
    </location>
</feature>
<evidence type="ECO:0000256" key="4">
    <source>
        <dbReference type="SAM" id="MobiDB-lite"/>
    </source>
</evidence>
<feature type="repeat" description="ANK" evidence="3">
    <location>
        <begin position="1472"/>
        <end position="1504"/>
    </location>
</feature>
<dbReference type="PROSITE" id="PS50297">
    <property type="entry name" value="ANK_REP_REGION"/>
    <property type="match status" value="26"/>
</dbReference>
<feature type="repeat" description="ANK" evidence="3">
    <location>
        <begin position="1668"/>
        <end position="1700"/>
    </location>
</feature>
<feature type="repeat" description="ANK" evidence="3">
    <location>
        <begin position="1767"/>
        <end position="1799"/>
    </location>
</feature>
<dbReference type="EMBL" id="JAVHNR010000001">
    <property type="protein sequence ID" value="KAK6355999.1"/>
    <property type="molecule type" value="Genomic_DNA"/>
</dbReference>
<dbReference type="InterPro" id="IPR054471">
    <property type="entry name" value="GPIID_WHD"/>
</dbReference>
<evidence type="ECO:0000256" key="1">
    <source>
        <dbReference type="ARBA" id="ARBA00022737"/>
    </source>
</evidence>
<dbReference type="GO" id="GO:0003824">
    <property type="term" value="F:catalytic activity"/>
    <property type="evidence" value="ECO:0007669"/>
    <property type="project" value="InterPro"/>
</dbReference>
<feature type="repeat" description="ANK" evidence="3">
    <location>
        <begin position="1635"/>
        <end position="1667"/>
    </location>
</feature>
<dbReference type="PANTHER" id="PTHR24126:SF14">
    <property type="entry name" value="ANK_REP_REGION DOMAIN-CONTAINING PROTEIN"/>
    <property type="match status" value="1"/>
</dbReference>
<dbReference type="InterPro" id="IPR000845">
    <property type="entry name" value="Nucleoside_phosphorylase_d"/>
</dbReference>
<feature type="repeat" description="ANK" evidence="3">
    <location>
        <begin position="1239"/>
        <end position="1271"/>
    </location>
</feature>
<keyword evidence="9" id="KW-1185">Reference proteome</keyword>
<feature type="repeat" description="ANK" evidence="3">
    <location>
        <begin position="1701"/>
        <end position="1733"/>
    </location>
</feature>
<feature type="repeat" description="ANK" evidence="3">
    <location>
        <begin position="1205"/>
        <end position="1237"/>
    </location>
</feature>
<feature type="repeat" description="ANK" evidence="3">
    <location>
        <begin position="979"/>
        <end position="1011"/>
    </location>
</feature>
<dbReference type="Proteomes" id="UP001313282">
    <property type="component" value="Unassembled WGS sequence"/>
</dbReference>
<dbReference type="PROSITE" id="PS50088">
    <property type="entry name" value="ANK_REPEAT"/>
    <property type="match status" value="29"/>
</dbReference>
<dbReference type="SUPFAM" id="SSF53167">
    <property type="entry name" value="Purine and uridine phosphorylases"/>
    <property type="match status" value="1"/>
</dbReference>
<dbReference type="Gene3D" id="3.40.50.300">
    <property type="entry name" value="P-loop containing nucleotide triphosphate hydrolases"/>
    <property type="match status" value="1"/>
</dbReference>
<feature type="repeat" description="ANK" evidence="3">
    <location>
        <begin position="2037"/>
        <end position="2069"/>
    </location>
</feature>
<feature type="repeat" description="ANK" evidence="3">
    <location>
        <begin position="2004"/>
        <end position="2036"/>
    </location>
</feature>
<dbReference type="PRINTS" id="PR01415">
    <property type="entry name" value="ANKYRIN"/>
</dbReference>
<dbReference type="InterPro" id="IPR027417">
    <property type="entry name" value="P-loop_NTPase"/>
</dbReference>
<feature type="repeat" description="ANK" evidence="3">
    <location>
        <begin position="1835"/>
        <end position="1867"/>
    </location>
</feature>
<feature type="region of interest" description="Disordered" evidence="4">
    <location>
        <begin position="1"/>
        <end position="25"/>
    </location>
</feature>
<feature type="repeat" description="ANK" evidence="3">
    <location>
        <begin position="1122"/>
        <end position="1154"/>
    </location>
</feature>
<dbReference type="GO" id="GO:0009116">
    <property type="term" value="P:nucleoside metabolic process"/>
    <property type="evidence" value="ECO:0007669"/>
    <property type="project" value="InterPro"/>
</dbReference>
<evidence type="ECO:0000259" key="7">
    <source>
        <dbReference type="Pfam" id="PF24883"/>
    </source>
</evidence>
<dbReference type="Pfam" id="PF01048">
    <property type="entry name" value="PNP_UDP_1"/>
    <property type="match status" value="1"/>
</dbReference>
<dbReference type="InterPro" id="IPR056884">
    <property type="entry name" value="NPHP3-like_N"/>
</dbReference>
<feature type="repeat" description="ANK" evidence="3">
    <location>
        <begin position="1538"/>
        <end position="1570"/>
    </location>
</feature>
<proteinExistence type="predicted"/>
<evidence type="ECO:0008006" key="10">
    <source>
        <dbReference type="Google" id="ProtNLM"/>
    </source>
</evidence>
<feature type="domain" description="Nephrocystin 3-like N-terminal" evidence="7">
    <location>
        <begin position="423"/>
        <end position="593"/>
    </location>
</feature>
<organism evidence="8 9">
    <name type="scientific">Orbilia javanica</name>
    <dbReference type="NCBI Taxonomy" id="47235"/>
    <lineage>
        <taxon>Eukaryota</taxon>
        <taxon>Fungi</taxon>
        <taxon>Dikarya</taxon>
        <taxon>Ascomycota</taxon>
        <taxon>Pezizomycotina</taxon>
        <taxon>Orbiliomycetes</taxon>
        <taxon>Orbiliales</taxon>
        <taxon>Orbiliaceae</taxon>
        <taxon>Orbilia</taxon>
    </lineage>
</organism>
<dbReference type="Pfam" id="PF22939">
    <property type="entry name" value="WHD_GPIID"/>
    <property type="match status" value="1"/>
</dbReference>
<feature type="repeat" description="ANK" evidence="3">
    <location>
        <begin position="1602"/>
        <end position="1634"/>
    </location>
</feature>
<dbReference type="Gene3D" id="1.25.40.20">
    <property type="entry name" value="Ankyrin repeat-containing domain"/>
    <property type="match status" value="10"/>
</dbReference>
<reference evidence="8 9" key="1">
    <citation type="submission" date="2019-10" db="EMBL/GenBank/DDBJ databases">
        <authorList>
            <person name="Palmer J.M."/>
        </authorList>
    </citation>
    <scope>NUCLEOTIDE SEQUENCE [LARGE SCALE GENOMIC DNA]</scope>
    <source>
        <strain evidence="8 9">TWF718</strain>
    </source>
</reference>
<dbReference type="Pfam" id="PF00023">
    <property type="entry name" value="Ank"/>
    <property type="match status" value="4"/>
</dbReference>
<evidence type="ECO:0000259" key="5">
    <source>
        <dbReference type="Pfam" id="PF01048"/>
    </source>
</evidence>
<dbReference type="Pfam" id="PF12796">
    <property type="entry name" value="Ank_2"/>
    <property type="match status" value="12"/>
</dbReference>
<feature type="domain" description="GPI inositol-deacylase winged helix" evidence="6">
    <location>
        <begin position="703"/>
        <end position="791"/>
    </location>
</feature>
<keyword evidence="1" id="KW-0677">Repeat</keyword>
<feature type="repeat" description="ANK" evidence="3">
    <location>
        <begin position="1339"/>
        <end position="1371"/>
    </location>
</feature>
<feature type="domain" description="Nucleoside phosphorylase" evidence="5">
    <location>
        <begin position="48"/>
        <end position="189"/>
    </location>
</feature>